<protein>
    <recommendedName>
        <fullName evidence="2">Methyltransferase FkbM domain-containing protein</fullName>
    </recommendedName>
</protein>
<reference evidence="1" key="1">
    <citation type="submission" date="2018-05" db="EMBL/GenBank/DDBJ databases">
        <authorList>
            <person name="Lanie J.A."/>
            <person name="Ng W.-L."/>
            <person name="Kazmierczak K.M."/>
            <person name="Andrzejewski T.M."/>
            <person name="Davidsen T.M."/>
            <person name="Wayne K.J."/>
            <person name="Tettelin H."/>
            <person name="Glass J.I."/>
            <person name="Rusch D."/>
            <person name="Podicherti R."/>
            <person name="Tsui H.-C.T."/>
            <person name="Winkler M.E."/>
        </authorList>
    </citation>
    <scope>NUCLEOTIDE SEQUENCE</scope>
</reference>
<gene>
    <name evidence="1" type="ORF">METZ01_LOCUS209455</name>
</gene>
<accession>A0A382F397</accession>
<organism evidence="1">
    <name type="scientific">marine metagenome</name>
    <dbReference type="NCBI Taxonomy" id="408172"/>
    <lineage>
        <taxon>unclassified sequences</taxon>
        <taxon>metagenomes</taxon>
        <taxon>ecological metagenomes</taxon>
    </lineage>
</organism>
<sequence>MIFKNIIKNILRVIIHHLNWLNADWEDKSLIFQAKNLMSSNLWREEDQNFNLASKEFRVYSQWGDDGIIQYLIHTLNIENKKFIEFGVGNYFESNTHFLLVNNNWSGFIIDGSKKCMDIVINNPFFWRYDLNLKTAFIDKENINDLLEYSNFSNIGLLHIDLDGNDYWILDSLDMDKYNPDILILEYNSNFGPDRKITVPYDPLFSCIDAHFSGQYFGASLSALEELAEEKGYYFIGCNSAGNNAYFLKNKFKSIIGPKTVKKGFVSGKYRDDRDINGELIFSSRESCINSIRGLPVFNIKTSKIEDF</sequence>
<dbReference type="AlphaFoldDB" id="A0A382F397"/>
<evidence type="ECO:0008006" key="2">
    <source>
        <dbReference type="Google" id="ProtNLM"/>
    </source>
</evidence>
<name>A0A382F397_9ZZZZ</name>
<evidence type="ECO:0000313" key="1">
    <source>
        <dbReference type="EMBL" id="SVB56601.1"/>
    </source>
</evidence>
<dbReference type="EMBL" id="UINC01047386">
    <property type="protein sequence ID" value="SVB56601.1"/>
    <property type="molecule type" value="Genomic_DNA"/>
</dbReference>
<proteinExistence type="predicted"/>